<dbReference type="AlphaFoldDB" id="K6ZUJ1"/>
<gene>
    <name evidence="10" type="ORF">GPAL_0119</name>
</gene>
<dbReference type="EMBL" id="BAEQ01000004">
    <property type="protein sequence ID" value="GAC27000.1"/>
    <property type="molecule type" value="Genomic_DNA"/>
</dbReference>
<comment type="subcellular location">
    <subcellularLocation>
        <location evidence="1">Cell membrane</location>
        <topology evidence="1">Multi-pass membrane protein</topology>
    </subcellularLocation>
</comment>
<evidence type="ECO:0000256" key="2">
    <source>
        <dbReference type="ARBA" id="ARBA00022692"/>
    </source>
</evidence>
<dbReference type="Gene3D" id="3.40.50.300">
    <property type="entry name" value="P-loop containing nucleotide triphosphate hydrolases"/>
    <property type="match status" value="1"/>
</dbReference>
<dbReference type="RefSeq" id="WP_006008123.1">
    <property type="nucleotide sequence ID" value="NZ_AUAV01000013.1"/>
</dbReference>
<protein>
    <submittedName>
        <fullName evidence="10">ATP-binding cassette, subfamily C, bacterial</fullName>
    </submittedName>
</protein>
<evidence type="ECO:0000259" key="8">
    <source>
        <dbReference type="PROSITE" id="PS50893"/>
    </source>
</evidence>
<feature type="transmembrane region" description="Helical" evidence="7">
    <location>
        <begin position="166"/>
        <end position="185"/>
    </location>
</feature>
<organism evidence="10 11">
    <name type="scientific">Brumicola pallidula DSM 14239 = ACAM 615</name>
    <dbReference type="NCBI Taxonomy" id="1121922"/>
    <lineage>
        <taxon>Bacteria</taxon>
        <taxon>Pseudomonadati</taxon>
        <taxon>Pseudomonadota</taxon>
        <taxon>Gammaproteobacteria</taxon>
        <taxon>Alteromonadales</taxon>
        <taxon>Alteromonadaceae</taxon>
        <taxon>Brumicola</taxon>
    </lineage>
</organism>
<dbReference type="PANTHER" id="PTHR24221">
    <property type="entry name" value="ATP-BINDING CASSETTE SUB-FAMILY B"/>
    <property type="match status" value="1"/>
</dbReference>
<evidence type="ECO:0000256" key="4">
    <source>
        <dbReference type="ARBA" id="ARBA00022840"/>
    </source>
</evidence>
<dbReference type="InterPro" id="IPR027417">
    <property type="entry name" value="P-loop_NTPase"/>
</dbReference>
<dbReference type="InterPro" id="IPR039421">
    <property type="entry name" value="Type_1_exporter"/>
</dbReference>
<dbReference type="GO" id="GO:0005886">
    <property type="term" value="C:plasma membrane"/>
    <property type="evidence" value="ECO:0007669"/>
    <property type="project" value="UniProtKB-SubCell"/>
</dbReference>
<evidence type="ECO:0000256" key="5">
    <source>
        <dbReference type="ARBA" id="ARBA00022989"/>
    </source>
</evidence>
<evidence type="ECO:0000256" key="3">
    <source>
        <dbReference type="ARBA" id="ARBA00022741"/>
    </source>
</evidence>
<reference evidence="11" key="1">
    <citation type="journal article" date="2014" name="Environ. Microbiol.">
        <title>Comparative genomics of the marine bacterial genus Glaciecola reveals the high degree of genomic diversity and genomic characteristic for cold adaptation.</title>
        <authorList>
            <person name="Qin Q.L."/>
            <person name="Xie B.B."/>
            <person name="Yu Y."/>
            <person name="Shu Y.L."/>
            <person name="Rong J.C."/>
            <person name="Zhang Y.J."/>
            <person name="Zhao D.L."/>
            <person name="Chen X.L."/>
            <person name="Zhang X.Y."/>
            <person name="Chen B."/>
            <person name="Zhou B.C."/>
            <person name="Zhang Y.Z."/>
        </authorList>
    </citation>
    <scope>NUCLEOTIDE SEQUENCE [LARGE SCALE GENOMIC DNA]</scope>
    <source>
        <strain evidence="11">ACAM 615</strain>
    </source>
</reference>
<dbReference type="PROSITE" id="PS00211">
    <property type="entry name" value="ABC_TRANSPORTER_1"/>
    <property type="match status" value="1"/>
</dbReference>
<dbReference type="Proteomes" id="UP000006251">
    <property type="component" value="Unassembled WGS sequence"/>
</dbReference>
<feature type="domain" description="ABC transmembrane type-1" evidence="9">
    <location>
        <begin position="18"/>
        <end position="308"/>
    </location>
</feature>
<feature type="transmembrane region" description="Helical" evidence="7">
    <location>
        <begin position="16"/>
        <end position="34"/>
    </location>
</feature>
<dbReference type="OrthoDB" id="9802264at2"/>
<dbReference type="InterPro" id="IPR011527">
    <property type="entry name" value="ABC1_TM_dom"/>
</dbReference>
<dbReference type="GO" id="GO:0140359">
    <property type="term" value="F:ABC-type transporter activity"/>
    <property type="evidence" value="ECO:0007669"/>
    <property type="project" value="InterPro"/>
</dbReference>
<dbReference type="PROSITE" id="PS50893">
    <property type="entry name" value="ABC_TRANSPORTER_2"/>
    <property type="match status" value="1"/>
</dbReference>
<dbReference type="InterPro" id="IPR017871">
    <property type="entry name" value="ABC_transporter-like_CS"/>
</dbReference>
<keyword evidence="3" id="KW-0547">Nucleotide-binding</keyword>
<dbReference type="InterPro" id="IPR003593">
    <property type="entry name" value="AAA+_ATPase"/>
</dbReference>
<sequence>MQYWFNLLLKSQGRRLYWGIFWAFFSAVSAVALLALSGWFITATALTGVAITAGIFVRFDMYLPGSGIRFFALSRTIGRYIERIYNHDTILRLISAFRLRLFKGLSDLPLSELRATSDSEWLGKLTADLDSLDSILIRYTIPPIVATLVILTLTLFLSFIWLELALYLGGSMLLCIAVIIGLTITQTKRVAAASSLLLSELRADIIEHLQGAFVLQSQGLMERHEAQILSRLNCFNDIEKSLNSRVANIQLLLDTILGLVLIVLVIVGLYSVGSSSISGPTAVMLAMLFIGVSEMLQSIPSQFSTWGKTDFSANRLKELVKQPHTKTDPQKVDIEAVSVRLSDHPKIPISQKKDLVFLLATQQLHLIYGRSGTGKSTLANLLVGTGLSKDQEKISITVNAGTSLLDIASSDWHSSLGYLDQSNAILAGTLGYNLALGLQTISEGAIWHALEMVELDEWANDLPQGLNTWLGETGGKVSGGQARRICLCRILLRDPKLVILDEPFNGIDTTMACRIWQNIALWLDPKMVVLLTHERPIFLSDEETISEVCLDVFTK</sequence>
<dbReference type="SUPFAM" id="SSF90123">
    <property type="entry name" value="ABC transporter transmembrane region"/>
    <property type="match status" value="1"/>
</dbReference>
<comment type="caution">
    <text evidence="10">The sequence shown here is derived from an EMBL/GenBank/DDBJ whole genome shotgun (WGS) entry which is preliminary data.</text>
</comment>
<feature type="domain" description="ABC transporter" evidence="8">
    <location>
        <begin position="334"/>
        <end position="554"/>
    </location>
</feature>
<feature type="transmembrane region" description="Helical" evidence="7">
    <location>
        <begin position="139"/>
        <end position="160"/>
    </location>
</feature>
<keyword evidence="5 7" id="KW-1133">Transmembrane helix</keyword>
<dbReference type="Gene3D" id="1.20.1560.10">
    <property type="entry name" value="ABC transporter type 1, transmembrane domain"/>
    <property type="match status" value="1"/>
</dbReference>
<dbReference type="PANTHER" id="PTHR24221:SF653">
    <property type="entry name" value="TRANSPORT ATP-BINDING PROTEIN CYDC"/>
    <property type="match status" value="1"/>
</dbReference>
<dbReference type="STRING" id="1121922.GCA_000428905_02561"/>
<dbReference type="InterPro" id="IPR003439">
    <property type="entry name" value="ABC_transporter-like_ATP-bd"/>
</dbReference>
<keyword evidence="4 10" id="KW-0067">ATP-binding</keyword>
<evidence type="ECO:0000256" key="1">
    <source>
        <dbReference type="ARBA" id="ARBA00004651"/>
    </source>
</evidence>
<evidence type="ECO:0000313" key="11">
    <source>
        <dbReference type="Proteomes" id="UP000006251"/>
    </source>
</evidence>
<dbReference type="InterPro" id="IPR036640">
    <property type="entry name" value="ABC1_TM_sf"/>
</dbReference>
<dbReference type="Pfam" id="PF00005">
    <property type="entry name" value="ABC_tran"/>
    <property type="match status" value="1"/>
</dbReference>
<proteinExistence type="predicted"/>
<dbReference type="GO" id="GO:0005524">
    <property type="term" value="F:ATP binding"/>
    <property type="evidence" value="ECO:0007669"/>
    <property type="project" value="UniProtKB-KW"/>
</dbReference>
<dbReference type="PROSITE" id="PS50929">
    <property type="entry name" value="ABC_TM1F"/>
    <property type="match status" value="1"/>
</dbReference>
<evidence type="ECO:0000256" key="7">
    <source>
        <dbReference type="SAM" id="Phobius"/>
    </source>
</evidence>
<keyword evidence="2 7" id="KW-0812">Transmembrane</keyword>
<keyword evidence="6 7" id="KW-0472">Membrane</keyword>
<dbReference type="SUPFAM" id="SSF52540">
    <property type="entry name" value="P-loop containing nucleoside triphosphate hydrolases"/>
    <property type="match status" value="1"/>
</dbReference>
<dbReference type="GO" id="GO:0034040">
    <property type="term" value="F:ATPase-coupled lipid transmembrane transporter activity"/>
    <property type="evidence" value="ECO:0007669"/>
    <property type="project" value="TreeGrafter"/>
</dbReference>
<dbReference type="SMART" id="SM00382">
    <property type="entry name" value="AAA"/>
    <property type="match status" value="1"/>
</dbReference>
<evidence type="ECO:0000259" key="9">
    <source>
        <dbReference type="PROSITE" id="PS50929"/>
    </source>
</evidence>
<keyword evidence="11" id="KW-1185">Reference proteome</keyword>
<evidence type="ECO:0000313" key="10">
    <source>
        <dbReference type="EMBL" id="GAC27000.1"/>
    </source>
</evidence>
<dbReference type="GO" id="GO:0016887">
    <property type="term" value="F:ATP hydrolysis activity"/>
    <property type="evidence" value="ECO:0007669"/>
    <property type="project" value="InterPro"/>
</dbReference>
<feature type="transmembrane region" description="Helical" evidence="7">
    <location>
        <begin position="251"/>
        <end position="271"/>
    </location>
</feature>
<name>K6ZUJ1_9ALTE</name>
<evidence type="ECO:0000256" key="6">
    <source>
        <dbReference type="ARBA" id="ARBA00023136"/>
    </source>
</evidence>
<accession>K6ZUJ1</accession>